<reference evidence="1 2" key="1">
    <citation type="journal article" date="2021" name="Commun. Biol.">
        <title>The genome of Shorea leprosula (Dipterocarpaceae) highlights the ecological relevance of drought in aseasonal tropical rainforests.</title>
        <authorList>
            <person name="Ng K.K.S."/>
            <person name="Kobayashi M.J."/>
            <person name="Fawcett J.A."/>
            <person name="Hatakeyama M."/>
            <person name="Paape T."/>
            <person name="Ng C.H."/>
            <person name="Ang C.C."/>
            <person name="Tnah L.H."/>
            <person name="Lee C.T."/>
            <person name="Nishiyama T."/>
            <person name="Sese J."/>
            <person name="O'Brien M.J."/>
            <person name="Copetti D."/>
            <person name="Mohd Noor M.I."/>
            <person name="Ong R.C."/>
            <person name="Putra M."/>
            <person name="Sireger I.Z."/>
            <person name="Indrioko S."/>
            <person name="Kosugi Y."/>
            <person name="Izuno A."/>
            <person name="Isagi Y."/>
            <person name="Lee S.L."/>
            <person name="Shimizu K.K."/>
        </authorList>
    </citation>
    <scope>NUCLEOTIDE SEQUENCE [LARGE SCALE GENOMIC DNA]</scope>
    <source>
        <strain evidence="1">214</strain>
    </source>
</reference>
<evidence type="ECO:0000313" key="2">
    <source>
        <dbReference type="Proteomes" id="UP001054252"/>
    </source>
</evidence>
<keyword evidence="2" id="KW-1185">Reference proteome</keyword>
<comment type="caution">
    <text evidence="1">The sequence shown here is derived from an EMBL/GenBank/DDBJ whole genome shotgun (WGS) entry which is preliminary data.</text>
</comment>
<gene>
    <name evidence="1" type="ORF">SLEP1_g51666</name>
</gene>
<organism evidence="1 2">
    <name type="scientific">Rubroshorea leprosula</name>
    <dbReference type="NCBI Taxonomy" id="152421"/>
    <lineage>
        <taxon>Eukaryota</taxon>
        <taxon>Viridiplantae</taxon>
        <taxon>Streptophyta</taxon>
        <taxon>Embryophyta</taxon>
        <taxon>Tracheophyta</taxon>
        <taxon>Spermatophyta</taxon>
        <taxon>Magnoliopsida</taxon>
        <taxon>eudicotyledons</taxon>
        <taxon>Gunneridae</taxon>
        <taxon>Pentapetalae</taxon>
        <taxon>rosids</taxon>
        <taxon>malvids</taxon>
        <taxon>Malvales</taxon>
        <taxon>Dipterocarpaceae</taxon>
        <taxon>Rubroshorea</taxon>
    </lineage>
</organism>
<proteinExistence type="predicted"/>
<dbReference type="EMBL" id="BPVZ01000182">
    <property type="protein sequence ID" value="GKV44488.1"/>
    <property type="molecule type" value="Genomic_DNA"/>
</dbReference>
<dbReference type="GO" id="GO:0004222">
    <property type="term" value="F:metalloendopeptidase activity"/>
    <property type="evidence" value="ECO:0007669"/>
    <property type="project" value="InterPro"/>
</dbReference>
<sequence length="62" mass="7105">MFSFNLSSYWPPYRHLILVHEAGHLLVAYLMGCPIRGVILDPIAAMQMDIQGRLELSFGMRK</sequence>
<dbReference type="AlphaFoldDB" id="A0AAV5M4P2"/>
<accession>A0AAV5M4P2</accession>
<dbReference type="InterPro" id="IPR037219">
    <property type="entry name" value="Peptidase_M41-like"/>
</dbReference>
<dbReference type="PANTHER" id="PTHR33471">
    <property type="entry name" value="ATP-DEPENDENT ZINC METALLOPROTEASE-RELATED"/>
    <property type="match status" value="1"/>
</dbReference>
<name>A0AAV5M4P2_9ROSI</name>
<dbReference type="PANTHER" id="PTHR33471:SF7">
    <property type="entry name" value="ATP-DEPENDENT ZINC METALLOPROTEASE-RELATED"/>
    <property type="match status" value="1"/>
</dbReference>
<protein>
    <recommendedName>
        <fullName evidence="3">Peptidase M41 domain-containing protein</fullName>
    </recommendedName>
</protein>
<dbReference type="GO" id="GO:0006508">
    <property type="term" value="P:proteolysis"/>
    <property type="evidence" value="ECO:0007669"/>
    <property type="project" value="InterPro"/>
</dbReference>
<evidence type="ECO:0008006" key="3">
    <source>
        <dbReference type="Google" id="ProtNLM"/>
    </source>
</evidence>
<dbReference type="GO" id="GO:0004176">
    <property type="term" value="F:ATP-dependent peptidase activity"/>
    <property type="evidence" value="ECO:0007669"/>
    <property type="project" value="InterPro"/>
</dbReference>
<dbReference type="Proteomes" id="UP001054252">
    <property type="component" value="Unassembled WGS sequence"/>
</dbReference>
<dbReference type="SUPFAM" id="SSF140990">
    <property type="entry name" value="FtsH protease domain-like"/>
    <property type="match status" value="1"/>
</dbReference>
<dbReference type="GO" id="GO:0005524">
    <property type="term" value="F:ATP binding"/>
    <property type="evidence" value="ECO:0007669"/>
    <property type="project" value="InterPro"/>
</dbReference>
<evidence type="ECO:0000313" key="1">
    <source>
        <dbReference type="EMBL" id="GKV44488.1"/>
    </source>
</evidence>